<dbReference type="InterPro" id="IPR016208">
    <property type="entry name" value="Ald_Oxase/xanthine_DH-like"/>
</dbReference>
<dbReference type="Proteomes" id="UP000269669">
    <property type="component" value="Unassembled WGS sequence"/>
</dbReference>
<feature type="region of interest" description="Disordered" evidence="3">
    <location>
        <begin position="204"/>
        <end position="232"/>
    </location>
</feature>
<evidence type="ECO:0000313" key="6">
    <source>
        <dbReference type="Proteomes" id="UP000269669"/>
    </source>
</evidence>
<dbReference type="SMART" id="SM01008">
    <property type="entry name" value="Ald_Xan_dh_C"/>
    <property type="match status" value="1"/>
</dbReference>
<evidence type="ECO:0000256" key="2">
    <source>
        <dbReference type="ARBA" id="ARBA00023002"/>
    </source>
</evidence>
<dbReference type="PANTHER" id="PTHR11908">
    <property type="entry name" value="XANTHINE DEHYDROGENASE"/>
    <property type="match status" value="1"/>
</dbReference>
<evidence type="ECO:0000256" key="3">
    <source>
        <dbReference type="SAM" id="MobiDB-lite"/>
    </source>
</evidence>
<dbReference type="Pfam" id="PF20256">
    <property type="entry name" value="MoCoBD_2"/>
    <property type="match status" value="1"/>
</dbReference>
<proteinExistence type="predicted"/>
<dbReference type="Gene3D" id="3.30.365.10">
    <property type="entry name" value="Aldehyde oxidase/xanthine dehydrogenase, molybdopterin binding domain"/>
    <property type="match status" value="4"/>
</dbReference>
<dbReference type="GO" id="GO:0016491">
    <property type="term" value="F:oxidoreductase activity"/>
    <property type="evidence" value="ECO:0007669"/>
    <property type="project" value="UniProtKB-KW"/>
</dbReference>
<name>A0A428MQN6_9BACT</name>
<dbReference type="Pfam" id="PF01315">
    <property type="entry name" value="Ald_Xan_dh_C"/>
    <property type="match status" value="1"/>
</dbReference>
<evidence type="ECO:0000259" key="4">
    <source>
        <dbReference type="SMART" id="SM01008"/>
    </source>
</evidence>
<keyword evidence="1" id="KW-0500">Molybdenum</keyword>
<comment type="caution">
    <text evidence="5">The sequence shown here is derived from an EMBL/GenBank/DDBJ whole genome shotgun (WGS) entry which is preliminary data.</text>
</comment>
<accession>A0A428MQN6</accession>
<dbReference type="OrthoDB" id="9759099at2"/>
<dbReference type="GO" id="GO:0005506">
    <property type="term" value="F:iron ion binding"/>
    <property type="evidence" value="ECO:0007669"/>
    <property type="project" value="InterPro"/>
</dbReference>
<feature type="domain" description="Aldehyde oxidase/xanthine dehydrogenase a/b hammerhead" evidence="4">
    <location>
        <begin position="78"/>
        <end position="183"/>
    </location>
</feature>
<dbReference type="AlphaFoldDB" id="A0A428MQN6"/>
<dbReference type="RefSeq" id="WP_125487492.1">
    <property type="nucleotide sequence ID" value="NZ_RSDW01000001.1"/>
</dbReference>
<dbReference type="PANTHER" id="PTHR11908:SF132">
    <property type="entry name" value="ALDEHYDE OXIDASE 1-RELATED"/>
    <property type="match status" value="1"/>
</dbReference>
<dbReference type="SUPFAM" id="SSF54665">
    <property type="entry name" value="CO dehydrogenase molybdoprotein N-domain-like"/>
    <property type="match status" value="1"/>
</dbReference>
<sequence length="800" mass="85323">MALDSLVPAEESEQASPATAKPDIPKRTESFVFGIPQNGLQQKEREVPLDEPPPLPSNAELAYIGKPTERYDGPAKVMGKGKYTADVNLPGMLYARLVDATIPHGRIVSIDTSAAEKLQGVRGVHVIEHVYGIAELRDSKQEAPSRYPVVRYAGQPIAGIAATSHQIADDAAKLVKVQYDEMPFVVDRSDARAEDAPMVFPGPADAAGSAGGGGGPKGVPQKGNVHGPQRKNVGDVEKGFAEADVIVEGEYFTQVQTHSALETHGFVVDWKPEEVTVYASTQGTSSVRDEFAEVFKLPKSKVRVITEYMGGGFGAKFGAGNEGVIAATLSQKAHAPVKLMLDRRQEHIVSNRPDSHQTLKIGAKRDGTLTAIHLTSYGTAGVGTGAGTAGPATNMYKCPNLLTDEYDVFVNAGPGAAFRAPGHPQGCFAFEQAIDELAVKLNMDPLTFREKIDESPARKAERQVILERTNWRNRRAAGSDSGPIKRGMGLAQSVWYRLVSMDSSCEVRVSRDGSVELMSAVQDLGTGTKTMLAIIVAEEFGIPPSSVVIRIGDTRFPIGPDSGGSVTAGSITPAARNAAYQAKQKLFAAIAPQFGTTADNLTVQNGSIAFKNDASRSYTLKQVTAKLPTAEISARATRAAEYSKERITYGGVDYVELAVDTETGRVHIEKVFGAHDCGRPINPLGVISQINGGILQGISYALFEQRIMDRNAGHMLNANLENYKILGAREVPQIDIVLVENYIAQSSTDAAGIGESAGIITLAAAIGNAFYNATGVRMRKIPMTPANVLSALGKVQEVQA</sequence>
<organism evidence="5 6">
    <name type="scientific">Edaphobacter aggregans</name>
    <dbReference type="NCBI Taxonomy" id="570835"/>
    <lineage>
        <taxon>Bacteria</taxon>
        <taxon>Pseudomonadati</taxon>
        <taxon>Acidobacteriota</taxon>
        <taxon>Terriglobia</taxon>
        <taxon>Terriglobales</taxon>
        <taxon>Acidobacteriaceae</taxon>
        <taxon>Edaphobacter</taxon>
    </lineage>
</organism>
<evidence type="ECO:0000256" key="1">
    <source>
        <dbReference type="ARBA" id="ARBA00022505"/>
    </source>
</evidence>
<protein>
    <submittedName>
        <fullName evidence="5">Xanthine dehydrogenase YagR molybdenum-binding subunit</fullName>
    </submittedName>
</protein>
<keyword evidence="2" id="KW-0560">Oxidoreductase</keyword>
<dbReference type="EMBL" id="RSDW01000001">
    <property type="protein sequence ID" value="RSL19237.1"/>
    <property type="molecule type" value="Genomic_DNA"/>
</dbReference>
<dbReference type="InterPro" id="IPR037165">
    <property type="entry name" value="AldOxase/xan_DH_Mopterin-bd_sf"/>
</dbReference>
<feature type="region of interest" description="Disordered" evidence="3">
    <location>
        <begin position="1"/>
        <end position="58"/>
    </location>
</feature>
<dbReference type="InterPro" id="IPR046867">
    <property type="entry name" value="AldOxase/xan_DH_MoCoBD2"/>
</dbReference>
<dbReference type="InterPro" id="IPR008274">
    <property type="entry name" value="AldOxase/xan_DH_MoCoBD1"/>
</dbReference>
<dbReference type="SUPFAM" id="SSF56003">
    <property type="entry name" value="Molybdenum cofactor-binding domain"/>
    <property type="match status" value="1"/>
</dbReference>
<gene>
    <name evidence="5" type="ORF">EDE15_4897</name>
</gene>
<keyword evidence="6" id="KW-1185">Reference proteome</keyword>
<dbReference type="Pfam" id="PF02738">
    <property type="entry name" value="MoCoBD_1"/>
    <property type="match status" value="1"/>
</dbReference>
<evidence type="ECO:0000313" key="5">
    <source>
        <dbReference type="EMBL" id="RSL19237.1"/>
    </source>
</evidence>
<dbReference type="Gene3D" id="3.90.1170.50">
    <property type="entry name" value="Aldehyde oxidase/xanthine dehydrogenase, a/b hammerhead"/>
    <property type="match status" value="1"/>
</dbReference>
<reference evidence="5 6" key="1">
    <citation type="submission" date="2018-12" db="EMBL/GenBank/DDBJ databases">
        <title>Sequencing of bacterial isolates from soil warming experiment in Harvard Forest, Massachusetts, USA.</title>
        <authorList>
            <person name="Deangelis K."/>
        </authorList>
    </citation>
    <scope>NUCLEOTIDE SEQUENCE [LARGE SCALE GENOMIC DNA]</scope>
    <source>
        <strain evidence="5 6">EB153</strain>
    </source>
</reference>
<dbReference type="InterPro" id="IPR036856">
    <property type="entry name" value="Ald_Oxase/Xan_DH_a/b_sf"/>
</dbReference>
<dbReference type="InterPro" id="IPR000674">
    <property type="entry name" value="Ald_Oxase/Xan_DH_a/b"/>
</dbReference>